<reference evidence="1 2" key="1">
    <citation type="journal article" date="2021" name="Sci. Rep.">
        <title>Genome sequencing of the multicellular alga Astrephomene provides insights into convergent evolution of germ-soma differentiation.</title>
        <authorList>
            <person name="Yamashita S."/>
            <person name="Yamamoto K."/>
            <person name="Matsuzaki R."/>
            <person name="Suzuki S."/>
            <person name="Yamaguchi H."/>
            <person name="Hirooka S."/>
            <person name="Minakuchi Y."/>
            <person name="Miyagishima S."/>
            <person name="Kawachi M."/>
            <person name="Toyoda A."/>
            <person name="Nozaki H."/>
        </authorList>
    </citation>
    <scope>NUCLEOTIDE SEQUENCE [LARGE SCALE GENOMIC DNA]</scope>
    <source>
        <strain evidence="1 2">NIES-4017</strain>
    </source>
</reference>
<name>A0AAD3HS69_9CHLO</name>
<evidence type="ECO:0000313" key="2">
    <source>
        <dbReference type="Proteomes" id="UP001054857"/>
    </source>
</evidence>
<proteinExistence type="predicted"/>
<sequence length="305" mass="32172">MDALGAKIDLPTSAQWSQAASGLCNHVESCSSPGLSLTRQVPGMRFAQEDAGIQTPGKNAADTGRRFEVSAAAPLREVEGRSNEVDAAEGTIRHGRRRFAPVPSRPSSALPDEISSSPISNRIATATLRSTASLPLLRTLEQPNLASLCTALSSAALDEALIITHARYPGCEFLSLSASPMADEAVTKLAATLSITDDPEEDVSCHHHLYRVAANKAVKAGQPLPMGCGRDGESLYDKAAHVLQDCCAVRPNNAIFPVAERGAPYPKLRGWTKRGLYEGTVRGGSPHVTSCVSGISFRELGACAS</sequence>
<evidence type="ECO:0000313" key="1">
    <source>
        <dbReference type="EMBL" id="GFR51198.1"/>
    </source>
</evidence>
<gene>
    <name evidence="1" type="ORF">Agub_g13545</name>
</gene>
<comment type="caution">
    <text evidence="1">The sequence shown here is derived from an EMBL/GenBank/DDBJ whole genome shotgun (WGS) entry which is preliminary data.</text>
</comment>
<dbReference type="Proteomes" id="UP001054857">
    <property type="component" value="Unassembled WGS sequence"/>
</dbReference>
<organism evidence="1 2">
    <name type="scientific">Astrephomene gubernaculifera</name>
    <dbReference type="NCBI Taxonomy" id="47775"/>
    <lineage>
        <taxon>Eukaryota</taxon>
        <taxon>Viridiplantae</taxon>
        <taxon>Chlorophyta</taxon>
        <taxon>core chlorophytes</taxon>
        <taxon>Chlorophyceae</taxon>
        <taxon>CS clade</taxon>
        <taxon>Chlamydomonadales</taxon>
        <taxon>Astrephomenaceae</taxon>
        <taxon>Astrephomene</taxon>
    </lineage>
</organism>
<dbReference type="AlphaFoldDB" id="A0AAD3HS69"/>
<keyword evidence="2" id="KW-1185">Reference proteome</keyword>
<accession>A0AAD3HS69</accession>
<dbReference type="EMBL" id="BMAR01000047">
    <property type="protein sequence ID" value="GFR51198.1"/>
    <property type="molecule type" value="Genomic_DNA"/>
</dbReference>
<protein>
    <submittedName>
        <fullName evidence="1">Uncharacterized protein</fullName>
    </submittedName>
</protein>